<dbReference type="Gene3D" id="1.10.10.60">
    <property type="entry name" value="Homeodomain-like"/>
    <property type="match status" value="2"/>
</dbReference>
<dbReference type="InterPro" id="IPR006600">
    <property type="entry name" value="HTH_CenpB_DNA-bd_dom"/>
</dbReference>
<evidence type="ECO:0000313" key="4">
    <source>
        <dbReference type="Proteomes" id="UP000789901"/>
    </source>
</evidence>
<keyword evidence="1" id="KW-0238">DNA-binding</keyword>
<dbReference type="Proteomes" id="UP000789901">
    <property type="component" value="Unassembled WGS sequence"/>
</dbReference>
<dbReference type="Pfam" id="PF09607">
    <property type="entry name" value="BrkDBD"/>
    <property type="match status" value="1"/>
</dbReference>
<dbReference type="PROSITE" id="PS51253">
    <property type="entry name" value="HTH_CENPB"/>
    <property type="match status" value="1"/>
</dbReference>
<proteinExistence type="predicted"/>
<accession>A0ABN7WLP4</accession>
<comment type="caution">
    <text evidence="3">The sequence shown here is derived from an EMBL/GenBank/DDBJ whole genome shotgun (WGS) entry which is preliminary data.</text>
</comment>
<dbReference type="Pfam" id="PF03221">
    <property type="entry name" value="HTH_Tnp_Tc5"/>
    <property type="match status" value="1"/>
</dbReference>
<reference evidence="3 4" key="1">
    <citation type="submission" date="2021-06" db="EMBL/GenBank/DDBJ databases">
        <authorList>
            <person name="Kallberg Y."/>
            <person name="Tangrot J."/>
            <person name="Rosling A."/>
        </authorList>
    </citation>
    <scope>NUCLEOTIDE SEQUENCE [LARGE SCALE GENOMIC DNA]</scope>
    <source>
        <strain evidence="3 4">120-4 pot B 10/14</strain>
    </source>
</reference>
<feature type="domain" description="HTH CENPB-type" evidence="2">
    <location>
        <begin position="74"/>
        <end position="137"/>
    </location>
</feature>
<dbReference type="InterPro" id="IPR018586">
    <property type="entry name" value="Brinker_DNA-bd"/>
</dbReference>
<dbReference type="InterPro" id="IPR010921">
    <property type="entry name" value="Trp_repressor/repl_initiator"/>
</dbReference>
<dbReference type="InterPro" id="IPR009057">
    <property type="entry name" value="Homeodomain-like_sf"/>
</dbReference>
<name>A0ABN7WLP4_GIGMA</name>
<evidence type="ECO:0000313" key="3">
    <source>
        <dbReference type="EMBL" id="CAG8833819.1"/>
    </source>
</evidence>
<feature type="non-terminal residue" evidence="3">
    <location>
        <position position="137"/>
    </location>
</feature>
<sequence length="137" mass="16201">MSPRSKSIIKKARNICVKTRRSWSVREKLMVVHYFECVQNVAATARKFDIERKQVRDWRSKKQELLNATPYLLILNRGRPAMYPLLEESLVKWIEAIRKKQMAITRNMVVTRAKALVKTKEIKNLYSNINNFRFSSS</sequence>
<evidence type="ECO:0000256" key="1">
    <source>
        <dbReference type="ARBA" id="ARBA00023125"/>
    </source>
</evidence>
<keyword evidence="4" id="KW-1185">Reference proteome</keyword>
<gene>
    <name evidence="3" type="ORF">GMARGA_LOCUS31745</name>
</gene>
<dbReference type="SUPFAM" id="SSF46689">
    <property type="entry name" value="Homeodomain-like"/>
    <property type="match status" value="1"/>
</dbReference>
<protein>
    <submittedName>
        <fullName evidence="3">39397_t:CDS:1</fullName>
    </submittedName>
</protein>
<dbReference type="SUPFAM" id="SSF48295">
    <property type="entry name" value="TrpR-like"/>
    <property type="match status" value="1"/>
</dbReference>
<organism evidence="3 4">
    <name type="scientific">Gigaspora margarita</name>
    <dbReference type="NCBI Taxonomy" id="4874"/>
    <lineage>
        <taxon>Eukaryota</taxon>
        <taxon>Fungi</taxon>
        <taxon>Fungi incertae sedis</taxon>
        <taxon>Mucoromycota</taxon>
        <taxon>Glomeromycotina</taxon>
        <taxon>Glomeromycetes</taxon>
        <taxon>Diversisporales</taxon>
        <taxon>Gigasporaceae</taxon>
        <taxon>Gigaspora</taxon>
    </lineage>
</organism>
<evidence type="ECO:0000259" key="2">
    <source>
        <dbReference type="PROSITE" id="PS51253"/>
    </source>
</evidence>
<dbReference type="EMBL" id="CAJVQB010048089">
    <property type="protein sequence ID" value="CAG8833819.1"/>
    <property type="molecule type" value="Genomic_DNA"/>
</dbReference>